<dbReference type="PROSITE" id="PS00211">
    <property type="entry name" value="ABC_TRANSPORTER_1"/>
    <property type="match status" value="1"/>
</dbReference>
<evidence type="ECO:0000256" key="2">
    <source>
        <dbReference type="ARBA" id="ARBA00022448"/>
    </source>
</evidence>
<dbReference type="GO" id="GO:0005524">
    <property type="term" value="F:ATP binding"/>
    <property type="evidence" value="ECO:0007669"/>
    <property type="project" value="UniProtKB-KW"/>
</dbReference>
<reference evidence="6 7" key="1">
    <citation type="submission" date="2017-04" db="EMBL/GenBank/DDBJ databases">
        <authorList>
            <person name="Afonso C.L."/>
            <person name="Miller P.J."/>
            <person name="Scott M.A."/>
            <person name="Spackman E."/>
            <person name="Goraichik I."/>
            <person name="Dimitrov K.M."/>
            <person name="Suarez D.L."/>
            <person name="Swayne D.E."/>
        </authorList>
    </citation>
    <scope>NUCLEOTIDE SEQUENCE [LARGE SCALE GENOMIC DNA]</scope>
    <source>
        <strain evidence="6 7">A2P</strain>
    </source>
</reference>
<evidence type="ECO:0000259" key="5">
    <source>
        <dbReference type="PROSITE" id="PS50893"/>
    </source>
</evidence>
<evidence type="ECO:0000256" key="4">
    <source>
        <dbReference type="ARBA" id="ARBA00022840"/>
    </source>
</evidence>
<dbReference type="EMBL" id="FXAK01000008">
    <property type="protein sequence ID" value="SMF87204.1"/>
    <property type="molecule type" value="Genomic_DNA"/>
</dbReference>
<evidence type="ECO:0000313" key="7">
    <source>
        <dbReference type="Proteomes" id="UP000192936"/>
    </source>
</evidence>
<feature type="domain" description="ABC transporter" evidence="5">
    <location>
        <begin position="32"/>
        <end position="262"/>
    </location>
</feature>
<dbReference type="InterPro" id="IPR013611">
    <property type="entry name" value="Transp-assoc_OB_typ2"/>
</dbReference>
<dbReference type="GO" id="GO:0043190">
    <property type="term" value="C:ATP-binding cassette (ABC) transporter complex"/>
    <property type="evidence" value="ECO:0007669"/>
    <property type="project" value="InterPro"/>
</dbReference>
<gene>
    <name evidence="6" type="ORF">SAMN02982917_6195</name>
</gene>
<dbReference type="InterPro" id="IPR008995">
    <property type="entry name" value="Mo/tungstate-bd_C_term_dom"/>
</dbReference>
<evidence type="ECO:0000256" key="3">
    <source>
        <dbReference type="ARBA" id="ARBA00022741"/>
    </source>
</evidence>
<proteinExistence type="inferred from homology"/>
<dbReference type="PROSITE" id="PS50893">
    <property type="entry name" value="ABC_TRANSPORTER_2"/>
    <property type="match status" value="1"/>
</dbReference>
<dbReference type="InterPro" id="IPR027417">
    <property type="entry name" value="P-loop_NTPase"/>
</dbReference>
<comment type="similarity">
    <text evidence="1">Belongs to the ABC transporter superfamily.</text>
</comment>
<dbReference type="GO" id="GO:0140359">
    <property type="term" value="F:ABC-type transporter activity"/>
    <property type="evidence" value="ECO:0007669"/>
    <property type="project" value="UniProtKB-ARBA"/>
</dbReference>
<dbReference type="STRING" id="286727.SAMN02982917_6195"/>
<keyword evidence="2" id="KW-0813">Transport</keyword>
<dbReference type="Gene3D" id="2.40.50.100">
    <property type="match status" value="1"/>
</dbReference>
<protein>
    <submittedName>
        <fullName evidence="6">Iron(III) transport system ATP-binding protein</fullName>
    </submittedName>
</protein>
<accession>A0A1X7HID4</accession>
<dbReference type="PANTHER" id="PTHR42781">
    <property type="entry name" value="SPERMIDINE/PUTRESCINE IMPORT ATP-BINDING PROTEIN POTA"/>
    <property type="match status" value="1"/>
</dbReference>
<dbReference type="InterPro" id="IPR050093">
    <property type="entry name" value="ABC_SmlMolc_Importer"/>
</dbReference>
<dbReference type="Proteomes" id="UP000192936">
    <property type="component" value="Unassembled WGS sequence"/>
</dbReference>
<dbReference type="Pfam" id="PF00005">
    <property type="entry name" value="ABC_tran"/>
    <property type="match status" value="1"/>
</dbReference>
<sequence>MKTTDRASEGNPIMNHQFSPAALAPRIESVGVDIEGVNLSYGSNHVLKDVNLAIRPGEFFAFLGPSGCGKTTLLRLIAGFNTAQQGEVRIGGRDISVLPPHRRDVGMVFQSYALWPHMTVRRNVAFGLEERRVPRAEIERRVDAALDLVGLKHLADRRPSQLSGGQQQRVALARTVVIEPKILLLDEPLSNLDAKLRVQMRQELLSLQRKLGLTTIFVTHDQEEANTICDRIAVMDDGRVQQVGTPQDLYDHPANLFVAGFLGTANVLDGTVQGGDGGSVFVGAGITPVALPPSVAPGAAGKLMFRPQNLIIRQDGTPPAPGHARLAGRIRHREFLGASIRYAVDVGGQLVQVDAPHQAGDALLAPDAPIILDLAADKARFLSR</sequence>
<dbReference type="InterPro" id="IPR003593">
    <property type="entry name" value="AAA+_ATPase"/>
</dbReference>
<dbReference type="InterPro" id="IPR003439">
    <property type="entry name" value="ABC_transporter-like_ATP-bd"/>
</dbReference>
<dbReference type="SUPFAM" id="SSF52540">
    <property type="entry name" value="P-loop containing nucleoside triphosphate hydrolases"/>
    <property type="match status" value="1"/>
</dbReference>
<keyword evidence="3" id="KW-0547">Nucleotide-binding</keyword>
<dbReference type="Pfam" id="PF08402">
    <property type="entry name" value="TOBE_2"/>
    <property type="match status" value="1"/>
</dbReference>
<dbReference type="Gene3D" id="3.40.50.300">
    <property type="entry name" value="P-loop containing nucleotide triphosphate hydrolases"/>
    <property type="match status" value="1"/>
</dbReference>
<dbReference type="SUPFAM" id="SSF50331">
    <property type="entry name" value="MOP-like"/>
    <property type="match status" value="1"/>
</dbReference>
<dbReference type="GO" id="GO:0016887">
    <property type="term" value="F:ATP hydrolysis activity"/>
    <property type="evidence" value="ECO:0007669"/>
    <property type="project" value="InterPro"/>
</dbReference>
<dbReference type="FunFam" id="3.40.50.300:FF:000042">
    <property type="entry name" value="Maltose/maltodextrin ABC transporter, ATP-binding protein"/>
    <property type="match status" value="1"/>
</dbReference>
<name>A0A1X7HID4_9PROT</name>
<dbReference type="SMART" id="SM00382">
    <property type="entry name" value="AAA"/>
    <property type="match status" value="1"/>
</dbReference>
<dbReference type="InterPro" id="IPR017871">
    <property type="entry name" value="ABC_transporter-like_CS"/>
</dbReference>
<keyword evidence="4 6" id="KW-0067">ATP-binding</keyword>
<dbReference type="AlphaFoldDB" id="A0A1X7HID4"/>
<dbReference type="PANTHER" id="PTHR42781:SF4">
    <property type="entry name" value="SPERMIDINE_PUTRESCINE IMPORT ATP-BINDING PROTEIN POTA"/>
    <property type="match status" value="1"/>
</dbReference>
<organism evidence="6 7">
    <name type="scientific">Azospirillum oryzae</name>
    <dbReference type="NCBI Taxonomy" id="286727"/>
    <lineage>
        <taxon>Bacteria</taxon>
        <taxon>Pseudomonadati</taxon>
        <taxon>Pseudomonadota</taxon>
        <taxon>Alphaproteobacteria</taxon>
        <taxon>Rhodospirillales</taxon>
        <taxon>Azospirillaceae</taxon>
        <taxon>Azospirillum</taxon>
    </lineage>
</organism>
<evidence type="ECO:0000313" key="6">
    <source>
        <dbReference type="EMBL" id="SMF87204.1"/>
    </source>
</evidence>
<evidence type="ECO:0000256" key="1">
    <source>
        <dbReference type="ARBA" id="ARBA00005417"/>
    </source>
</evidence>